<dbReference type="GO" id="GO:0008017">
    <property type="term" value="F:microtubule binding"/>
    <property type="evidence" value="ECO:0007669"/>
    <property type="project" value="InterPro"/>
</dbReference>
<dbReference type="PANTHER" id="PTHR47970">
    <property type="entry name" value="KINESIN-LIKE PROTEIN KIF11"/>
    <property type="match status" value="1"/>
</dbReference>
<dbReference type="GO" id="GO:0007018">
    <property type="term" value="P:microtubule-based movement"/>
    <property type="evidence" value="ECO:0007669"/>
    <property type="project" value="InterPro"/>
</dbReference>
<keyword evidence="3 7" id="KW-0547">Nucleotide-binding</keyword>
<dbReference type="SUPFAM" id="SSF52540">
    <property type="entry name" value="P-loop containing nucleoside triphosphate hydrolases"/>
    <property type="match status" value="1"/>
</dbReference>
<gene>
    <name evidence="9" type="ORF">HF086_011189</name>
</gene>
<dbReference type="GO" id="GO:0005876">
    <property type="term" value="C:spindle microtubule"/>
    <property type="evidence" value="ECO:0007669"/>
    <property type="project" value="TreeGrafter"/>
</dbReference>
<dbReference type="GO" id="GO:0005524">
    <property type="term" value="F:ATP binding"/>
    <property type="evidence" value="ECO:0007669"/>
    <property type="project" value="UniProtKB-UniRule"/>
</dbReference>
<dbReference type="EMBL" id="JACEFF010000187">
    <property type="protein sequence ID" value="KAH9642596.1"/>
    <property type="molecule type" value="Genomic_DNA"/>
</dbReference>
<dbReference type="GO" id="GO:0072686">
    <property type="term" value="C:mitotic spindle"/>
    <property type="evidence" value="ECO:0007669"/>
    <property type="project" value="TreeGrafter"/>
</dbReference>
<evidence type="ECO:0000256" key="4">
    <source>
        <dbReference type="ARBA" id="ARBA00022840"/>
    </source>
</evidence>
<dbReference type="GO" id="GO:0090307">
    <property type="term" value="P:mitotic spindle assembly"/>
    <property type="evidence" value="ECO:0007669"/>
    <property type="project" value="TreeGrafter"/>
</dbReference>
<dbReference type="InterPro" id="IPR047149">
    <property type="entry name" value="KIF11-like"/>
</dbReference>
<accession>A0A922MSS3</accession>
<feature type="binding site" evidence="7">
    <location>
        <begin position="97"/>
        <end position="104"/>
    </location>
    <ligand>
        <name>ATP</name>
        <dbReference type="ChEBI" id="CHEBI:30616"/>
    </ligand>
</feature>
<dbReference type="SMART" id="SM00129">
    <property type="entry name" value="KISc"/>
    <property type="match status" value="1"/>
</dbReference>
<dbReference type="GO" id="GO:0005634">
    <property type="term" value="C:nucleus"/>
    <property type="evidence" value="ECO:0007669"/>
    <property type="project" value="TreeGrafter"/>
</dbReference>
<dbReference type="InterPro" id="IPR001752">
    <property type="entry name" value="Kinesin_motor_dom"/>
</dbReference>
<proteinExistence type="inferred from homology"/>
<protein>
    <recommendedName>
        <fullName evidence="8">Kinesin motor domain-containing protein</fullName>
    </recommendedName>
</protein>
<evidence type="ECO:0000256" key="6">
    <source>
        <dbReference type="ARBA" id="ARBA00023212"/>
    </source>
</evidence>
<dbReference type="PROSITE" id="PS50067">
    <property type="entry name" value="KINESIN_MOTOR_2"/>
    <property type="match status" value="1"/>
</dbReference>
<evidence type="ECO:0000256" key="2">
    <source>
        <dbReference type="ARBA" id="ARBA00022490"/>
    </source>
</evidence>
<dbReference type="Proteomes" id="UP000814243">
    <property type="component" value="Unassembled WGS sequence"/>
</dbReference>
<keyword evidence="2" id="KW-0963">Cytoplasm</keyword>
<name>A0A922MSS3_SPOEX</name>
<dbReference type="AlphaFoldDB" id="A0A922MSS3"/>
<evidence type="ECO:0000256" key="7">
    <source>
        <dbReference type="PROSITE-ProRule" id="PRU00283"/>
    </source>
</evidence>
<dbReference type="InterPro" id="IPR036961">
    <property type="entry name" value="Kinesin_motor_dom_sf"/>
</dbReference>
<comment type="similarity">
    <text evidence="7">Belongs to the TRAFAC class myosin-kinesin ATPase superfamily. Kinesin family.</text>
</comment>
<dbReference type="Pfam" id="PF00225">
    <property type="entry name" value="Kinesin"/>
    <property type="match status" value="1"/>
</dbReference>
<dbReference type="PANTHER" id="PTHR47970:SF12">
    <property type="entry name" value="KINESIN FAMILY MEMBER 11"/>
    <property type="match status" value="1"/>
</dbReference>
<dbReference type="GO" id="GO:0051231">
    <property type="term" value="P:spindle elongation"/>
    <property type="evidence" value="ECO:0007669"/>
    <property type="project" value="TreeGrafter"/>
</dbReference>
<evidence type="ECO:0000259" key="8">
    <source>
        <dbReference type="PROSITE" id="PS50067"/>
    </source>
</evidence>
<keyword evidence="4 7" id="KW-0067">ATP-binding</keyword>
<dbReference type="Gene3D" id="3.40.850.10">
    <property type="entry name" value="Kinesin motor domain"/>
    <property type="match status" value="1"/>
</dbReference>
<dbReference type="GO" id="GO:0008574">
    <property type="term" value="F:plus-end-directed microtubule motor activity"/>
    <property type="evidence" value="ECO:0007669"/>
    <property type="project" value="TreeGrafter"/>
</dbReference>
<comment type="subcellular location">
    <subcellularLocation>
        <location evidence="1">Cytoplasm</location>
        <location evidence="1">Cytoskeleton</location>
    </subcellularLocation>
</comment>
<evidence type="ECO:0000256" key="5">
    <source>
        <dbReference type="ARBA" id="ARBA00023175"/>
    </source>
</evidence>
<keyword evidence="5 7" id="KW-0505">Motor protein</keyword>
<feature type="domain" description="Kinesin motor" evidence="8">
    <location>
        <begin position="13"/>
        <end position="184"/>
    </location>
</feature>
<evidence type="ECO:0000256" key="1">
    <source>
        <dbReference type="ARBA" id="ARBA00004245"/>
    </source>
</evidence>
<keyword evidence="6" id="KW-0206">Cytoskeleton</keyword>
<evidence type="ECO:0000313" key="10">
    <source>
        <dbReference type="Proteomes" id="UP000814243"/>
    </source>
</evidence>
<organism evidence="9 10">
    <name type="scientific">Spodoptera exigua</name>
    <name type="common">Beet armyworm</name>
    <name type="synonym">Noctua fulgens</name>
    <dbReference type="NCBI Taxonomy" id="7107"/>
    <lineage>
        <taxon>Eukaryota</taxon>
        <taxon>Metazoa</taxon>
        <taxon>Ecdysozoa</taxon>
        <taxon>Arthropoda</taxon>
        <taxon>Hexapoda</taxon>
        <taxon>Insecta</taxon>
        <taxon>Pterygota</taxon>
        <taxon>Neoptera</taxon>
        <taxon>Endopterygota</taxon>
        <taxon>Lepidoptera</taxon>
        <taxon>Glossata</taxon>
        <taxon>Ditrysia</taxon>
        <taxon>Noctuoidea</taxon>
        <taxon>Noctuidae</taxon>
        <taxon>Amphipyrinae</taxon>
        <taxon>Spodoptera</taxon>
    </lineage>
</organism>
<reference evidence="9" key="1">
    <citation type="journal article" date="2021" name="G3 (Bethesda)">
        <title>Genome and transcriptome analysis of the beet armyworm Spodoptera exigua reveals targets for pest control. .</title>
        <authorList>
            <person name="Simon S."/>
            <person name="Breeschoten T."/>
            <person name="Jansen H.J."/>
            <person name="Dirks R.P."/>
            <person name="Schranz M.E."/>
            <person name="Ros V.I.D."/>
        </authorList>
    </citation>
    <scope>NUCLEOTIDE SEQUENCE</scope>
    <source>
        <strain evidence="9">TB_SE_WUR_2020</strain>
    </source>
</reference>
<sequence length="184" mass="21226">MTTDKIRKDKNQNIQVFIRLRPLNQRERDIKSLGVIEVVNNREVVVRQSQQTSHTKKFTFDRAFAPNASQLQVYQEVVSPLIEEVLNGYNCTVFAYGQTGTGKTHTMVGEHTGTDTHWQNDPLAGIIPRALSQLFDELRLTNTEYTVRVSYLELYNEELFDLLSTSEDNSKLRIYEDVTRKGIQ</sequence>
<dbReference type="InterPro" id="IPR027417">
    <property type="entry name" value="P-loop_NTPase"/>
</dbReference>
<evidence type="ECO:0000256" key="3">
    <source>
        <dbReference type="ARBA" id="ARBA00022741"/>
    </source>
</evidence>
<evidence type="ECO:0000313" key="9">
    <source>
        <dbReference type="EMBL" id="KAH9642596.1"/>
    </source>
</evidence>
<comment type="caution">
    <text evidence="9">The sequence shown here is derived from an EMBL/GenBank/DDBJ whole genome shotgun (WGS) entry which is preliminary data.</text>
</comment>